<dbReference type="PROSITE" id="PS50893">
    <property type="entry name" value="ABC_TRANSPORTER_2"/>
    <property type="match status" value="1"/>
</dbReference>
<evidence type="ECO:0000256" key="2">
    <source>
        <dbReference type="ARBA" id="ARBA00022741"/>
    </source>
</evidence>
<evidence type="ECO:0000313" key="5">
    <source>
        <dbReference type="EMBL" id="RSU00105.1"/>
    </source>
</evidence>
<dbReference type="EMBL" id="NGJS01000002">
    <property type="protein sequence ID" value="RSU00105.1"/>
    <property type="molecule type" value="Genomic_DNA"/>
</dbReference>
<sequence>MLEIANLSITSRKEILKNFTYTFTSGNLYGLVAVNGAGKTTFFRSITDLIPRDSGQINLNKKPISQNKSDIFYFEISEWLDKNVSGKDYLKFVKKAWRSSKDIEEVISYWDMKEYVNIPIKKYSLGMKQRLLIAMYTVSDASCLIMDEITNGLDEQSRKKLFLQLNTLVKRENKIIIISSHYAEDISAQCDYILSFNNCKLEVKKNELF</sequence>
<dbReference type="InterPro" id="IPR003593">
    <property type="entry name" value="AAA+_ATPase"/>
</dbReference>
<dbReference type="SUPFAM" id="SSF52540">
    <property type="entry name" value="P-loop containing nucleoside triphosphate hydrolases"/>
    <property type="match status" value="1"/>
</dbReference>
<dbReference type="SMART" id="SM00382">
    <property type="entry name" value="AAA"/>
    <property type="match status" value="1"/>
</dbReference>
<gene>
    <name evidence="5" type="ORF">CBF37_02055</name>
</gene>
<dbReference type="OrthoDB" id="2365508at2"/>
<comment type="caution">
    <text evidence="5">The sequence shown here is derived from an EMBL/GenBank/DDBJ whole genome shotgun (WGS) entry which is preliminary data.</text>
</comment>
<name>A0A430A119_9ENTE</name>
<dbReference type="AlphaFoldDB" id="A0A430A119"/>
<evidence type="ECO:0000313" key="6">
    <source>
        <dbReference type="Proteomes" id="UP000287857"/>
    </source>
</evidence>
<organism evidence="5 6">
    <name type="scientific">Vagococcus vulneris</name>
    <dbReference type="NCBI Taxonomy" id="1977869"/>
    <lineage>
        <taxon>Bacteria</taxon>
        <taxon>Bacillati</taxon>
        <taxon>Bacillota</taxon>
        <taxon>Bacilli</taxon>
        <taxon>Lactobacillales</taxon>
        <taxon>Enterococcaceae</taxon>
        <taxon>Vagococcus</taxon>
    </lineage>
</organism>
<dbReference type="PANTHER" id="PTHR42939">
    <property type="entry name" value="ABC TRANSPORTER ATP-BINDING PROTEIN ALBC-RELATED"/>
    <property type="match status" value="1"/>
</dbReference>
<evidence type="ECO:0000259" key="4">
    <source>
        <dbReference type="PROSITE" id="PS50893"/>
    </source>
</evidence>
<dbReference type="GO" id="GO:0016887">
    <property type="term" value="F:ATP hydrolysis activity"/>
    <property type="evidence" value="ECO:0007669"/>
    <property type="project" value="InterPro"/>
</dbReference>
<dbReference type="CDD" id="cd03230">
    <property type="entry name" value="ABC_DR_subfamily_A"/>
    <property type="match status" value="1"/>
</dbReference>
<dbReference type="InterPro" id="IPR017871">
    <property type="entry name" value="ABC_transporter-like_CS"/>
</dbReference>
<dbReference type="GO" id="GO:0005524">
    <property type="term" value="F:ATP binding"/>
    <property type="evidence" value="ECO:0007669"/>
    <property type="project" value="UniProtKB-KW"/>
</dbReference>
<keyword evidence="2" id="KW-0547">Nucleotide-binding</keyword>
<keyword evidence="1" id="KW-0813">Transport</keyword>
<accession>A0A430A119</accession>
<dbReference type="Gene3D" id="3.40.50.300">
    <property type="entry name" value="P-loop containing nucleotide triphosphate hydrolases"/>
    <property type="match status" value="1"/>
</dbReference>
<feature type="domain" description="ABC transporter" evidence="4">
    <location>
        <begin position="2"/>
        <end position="208"/>
    </location>
</feature>
<evidence type="ECO:0000256" key="1">
    <source>
        <dbReference type="ARBA" id="ARBA00022448"/>
    </source>
</evidence>
<dbReference type="Proteomes" id="UP000287857">
    <property type="component" value="Unassembled WGS sequence"/>
</dbReference>
<keyword evidence="3 5" id="KW-0067">ATP-binding</keyword>
<dbReference type="PANTHER" id="PTHR42939:SF1">
    <property type="entry name" value="ABC TRANSPORTER ATP-BINDING PROTEIN ALBC-RELATED"/>
    <property type="match status" value="1"/>
</dbReference>
<dbReference type="InterPro" id="IPR003439">
    <property type="entry name" value="ABC_transporter-like_ATP-bd"/>
</dbReference>
<dbReference type="InterPro" id="IPR027417">
    <property type="entry name" value="P-loop_NTPase"/>
</dbReference>
<dbReference type="RefSeq" id="WP_125983057.1">
    <property type="nucleotide sequence ID" value="NZ_NGJS01000002.1"/>
</dbReference>
<keyword evidence="6" id="KW-1185">Reference proteome</keyword>
<dbReference type="PROSITE" id="PS00211">
    <property type="entry name" value="ABC_TRANSPORTER_1"/>
    <property type="match status" value="1"/>
</dbReference>
<dbReference type="Pfam" id="PF00005">
    <property type="entry name" value="ABC_tran"/>
    <property type="match status" value="1"/>
</dbReference>
<evidence type="ECO:0000256" key="3">
    <source>
        <dbReference type="ARBA" id="ARBA00022840"/>
    </source>
</evidence>
<reference evidence="5 6" key="1">
    <citation type="submission" date="2017-05" db="EMBL/GenBank/DDBJ databases">
        <title>Vagococcus spp. assemblies.</title>
        <authorList>
            <person name="Gulvik C.A."/>
        </authorList>
    </citation>
    <scope>NUCLEOTIDE SEQUENCE [LARGE SCALE GENOMIC DNA]</scope>
    <source>
        <strain evidence="5 6">SS1995</strain>
    </source>
</reference>
<dbReference type="InterPro" id="IPR051782">
    <property type="entry name" value="ABC_Transporter_VariousFunc"/>
</dbReference>
<protein>
    <submittedName>
        <fullName evidence="5">Peptide ABC transporter ATP-binding protein</fullName>
    </submittedName>
</protein>
<proteinExistence type="predicted"/>